<reference evidence="2" key="1">
    <citation type="submission" date="2020-11" db="EMBL/GenBank/DDBJ databases">
        <authorList>
            <person name="Tran Van P."/>
        </authorList>
    </citation>
    <scope>NUCLEOTIDE SEQUENCE</scope>
</reference>
<evidence type="ECO:0000256" key="1">
    <source>
        <dbReference type="ARBA" id="ARBA00023002"/>
    </source>
</evidence>
<sequence>MKTLYILHILFDEDYFKVKESRNFTGKVVLVTGSDSGIGAGIVKLFSILGASVVVTGRKAPSVHKVAQEIQELSPYKLKPLEVVADVTKTEDLKRLLSATVDRFGRLDVLVNNAGIYKFNSIEDQNITEEWDQIFAVDLRAIVELNHLAVPLLEKTNGAIIDMSSIEAMKPISKFLAYNCAKAALDMMTRVLAIELGPKGIRVNSLNPGYTDVPNALLPKELVDLLKKSAPLGRVAFPLDVAKGVVFLASTDAQFITGANLVVDGGLIWTMPPL</sequence>
<dbReference type="Proteomes" id="UP000759131">
    <property type="component" value="Unassembled WGS sequence"/>
</dbReference>
<keyword evidence="1" id="KW-0560">Oxidoreductase</keyword>
<name>A0A7R9Q0G7_9ACAR</name>
<protein>
    <submittedName>
        <fullName evidence="2">Uncharacterized protein</fullName>
    </submittedName>
</protein>
<dbReference type="GO" id="GO:0016491">
    <property type="term" value="F:oxidoreductase activity"/>
    <property type="evidence" value="ECO:0007669"/>
    <property type="project" value="UniProtKB-KW"/>
</dbReference>
<organism evidence="2">
    <name type="scientific">Medioppia subpectinata</name>
    <dbReference type="NCBI Taxonomy" id="1979941"/>
    <lineage>
        <taxon>Eukaryota</taxon>
        <taxon>Metazoa</taxon>
        <taxon>Ecdysozoa</taxon>
        <taxon>Arthropoda</taxon>
        <taxon>Chelicerata</taxon>
        <taxon>Arachnida</taxon>
        <taxon>Acari</taxon>
        <taxon>Acariformes</taxon>
        <taxon>Sarcoptiformes</taxon>
        <taxon>Oribatida</taxon>
        <taxon>Brachypylina</taxon>
        <taxon>Oppioidea</taxon>
        <taxon>Oppiidae</taxon>
        <taxon>Medioppia</taxon>
    </lineage>
</organism>
<dbReference type="InterPro" id="IPR002347">
    <property type="entry name" value="SDR_fam"/>
</dbReference>
<dbReference type="Gene3D" id="3.40.50.720">
    <property type="entry name" value="NAD(P)-binding Rossmann-like Domain"/>
    <property type="match status" value="1"/>
</dbReference>
<evidence type="ECO:0000313" key="3">
    <source>
        <dbReference type="Proteomes" id="UP000759131"/>
    </source>
</evidence>
<evidence type="ECO:0000313" key="2">
    <source>
        <dbReference type="EMBL" id="CAD7627520.1"/>
    </source>
</evidence>
<dbReference type="PRINTS" id="PR00081">
    <property type="entry name" value="GDHRDH"/>
</dbReference>
<dbReference type="PANTHER" id="PTHR43975">
    <property type="entry name" value="ZGC:101858"/>
    <property type="match status" value="1"/>
</dbReference>
<dbReference type="InterPro" id="IPR020904">
    <property type="entry name" value="Sc_DH/Rdtase_CS"/>
</dbReference>
<keyword evidence="3" id="KW-1185">Reference proteome</keyword>
<dbReference type="InterPro" id="IPR036291">
    <property type="entry name" value="NAD(P)-bd_dom_sf"/>
</dbReference>
<dbReference type="OrthoDB" id="1669814at2759"/>
<dbReference type="Pfam" id="PF13561">
    <property type="entry name" value="adh_short_C2"/>
    <property type="match status" value="1"/>
</dbReference>
<dbReference type="PRINTS" id="PR00080">
    <property type="entry name" value="SDRFAMILY"/>
</dbReference>
<dbReference type="AlphaFoldDB" id="A0A7R9Q0G7"/>
<dbReference type="PROSITE" id="PS00061">
    <property type="entry name" value="ADH_SHORT"/>
    <property type="match status" value="1"/>
</dbReference>
<dbReference type="FunFam" id="3.40.50.720:FF:000084">
    <property type="entry name" value="Short-chain dehydrogenase reductase"/>
    <property type="match status" value="1"/>
</dbReference>
<gene>
    <name evidence="2" type="ORF">OSB1V03_LOCUS7946</name>
</gene>
<dbReference type="EMBL" id="CAJPIZ010004800">
    <property type="protein sequence ID" value="CAG2107950.1"/>
    <property type="molecule type" value="Genomic_DNA"/>
</dbReference>
<dbReference type="PANTHER" id="PTHR43975:SF2">
    <property type="entry name" value="EG:BACR7A4.14 PROTEIN-RELATED"/>
    <property type="match status" value="1"/>
</dbReference>
<proteinExistence type="predicted"/>
<dbReference type="SUPFAM" id="SSF51735">
    <property type="entry name" value="NAD(P)-binding Rossmann-fold domains"/>
    <property type="match status" value="1"/>
</dbReference>
<dbReference type="EMBL" id="OC859375">
    <property type="protein sequence ID" value="CAD7627520.1"/>
    <property type="molecule type" value="Genomic_DNA"/>
</dbReference>
<accession>A0A7R9Q0G7</accession>